<reference evidence="1 2" key="1">
    <citation type="journal article" date="2020" name="Phytopathology">
        <title>A high-quality genome resource of Botrytis fragariae, a new and rapidly spreading fungal pathogen causing strawberry gray mold in the U.S.A.</title>
        <authorList>
            <person name="Wu Y."/>
            <person name="Saski C.A."/>
            <person name="Schnabel G."/>
            <person name="Xiao S."/>
            <person name="Hu M."/>
        </authorList>
    </citation>
    <scope>NUCLEOTIDE SEQUENCE [LARGE SCALE GENOMIC DNA]</scope>
    <source>
        <strain evidence="1 2">BVB16</strain>
    </source>
</reference>
<evidence type="ECO:0000313" key="2">
    <source>
        <dbReference type="Proteomes" id="UP000531561"/>
    </source>
</evidence>
<accession>A0A8H6EFP9</accession>
<dbReference type="RefSeq" id="XP_037189400.1">
    <property type="nucleotide sequence ID" value="XM_037340177.1"/>
</dbReference>
<dbReference type="Proteomes" id="UP000531561">
    <property type="component" value="Unassembled WGS sequence"/>
</dbReference>
<dbReference type="EMBL" id="JABFCT010000014">
    <property type="protein sequence ID" value="KAF5870453.1"/>
    <property type="molecule type" value="Genomic_DNA"/>
</dbReference>
<dbReference type="AlphaFoldDB" id="A0A8H6EFP9"/>
<keyword evidence="2" id="KW-1185">Reference proteome</keyword>
<name>A0A8H6EFP9_9HELO</name>
<organism evidence="1 2">
    <name type="scientific">Botrytis fragariae</name>
    <dbReference type="NCBI Taxonomy" id="1964551"/>
    <lineage>
        <taxon>Eukaryota</taxon>
        <taxon>Fungi</taxon>
        <taxon>Dikarya</taxon>
        <taxon>Ascomycota</taxon>
        <taxon>Pezizomycotina</taxon>
        <taxon>Leotiomycetes</taxon>
        <taxon>Helotiales</taxon>
        <taxon>Sclerotiniaceae</taxon>
        <taxon>Botrytis</taxon>
    </lineage>
</organism>
<gene>
    <name evidence="1" type="ORF">Bfra_009840</name>
</gene>
<comment type="caution">
    <text evidence="1">The sequence shown here is derived from an EMBL/GenBank/DDBJ whole genome shotgun (WGS) entry which is preliminary data.</text>
</comment>
<sequence>MRTHARTRTTTTVTTTTNTTITTTTTTTTTNTTTNVPSTKHQPISWSTCGFPPSNLITPDFARIANLGTPIPSYRATQAHSQCTLHSAHKHMSLTQSTIDMNRSSVVSPHMWPLLLLSSAVNQISPTRVDFWNSPLGHLRFWYSN</sequence>
<evidence type="ECO:0000313" key="1">
    <source>
        <dbReference type="EMBL" id="KAF5870453.1"/>
    </source>
</evidence>
<protein>
    <submittedName>
        <fullName evidence="1">Uncharacterized protein</fullName>
    </submittedName>
</protein>
<proteinExistence type="predicted"/>
<dbReference type="GeneID" id="59263869"/>